<dbReference type="EMBL" id="JAAGNN010000017">
    <property type="protein sequence ID" value="KAF4078658.1"/>
    <property type="molecule type" value="Genomic_DNA"/>
</dbReference>
<organism evidence="1 2">
    <name type="scientific">Ameiurus melas</name>
    <name type="common">Black bullhead</name>
    <name type="synonym">Silurus melas</name>
    <dbReference type="NCBI Taxonomy" id="219545"/>
    <lineage>
        <taxon>Eukaryota</taxon>
        <taxon>Metazoa</taxon>
        <taxon>Chordata</taxon>
        <taxon>Craniata</taxon>
        <taxon>Vertebrata</taxon>
        <taxon>Euteleostomi</taxon>
        <taxon>Actinopterygii</taxon>
        <taxon>Neopterygii</taxon>
        <taxon>Teleostei</taxon>
        <taxon>Ostariophysi</taxon>
        <taxon>Siluriformes</taxon>
        <taxon>Ictaluridae</taxon>
        <taxon>Ameiurus</taxon>
    </lineage>
</organism>
<keyword evidence="2" id="KW-1185">Reference proteome</keyword>
<evidence type="ECO:0000313" key="2">
    <source>
        <dbReference type="Proteomes" id="UP000593565"/>
    </source>
</evidence>
<protein>
    <submittedName>
        <fullName evidence="1">Uncharacterized protein</fullName>
    </submittedName>
</protein>
<sequence>MFANLAHYAAVAFGGALPTRAPVSHRGTSQYRRRAHIEGTSRHVFYKLFFSIENVLRRLWPYNINATDVIVMNAVCINNKNNKKRKFHMSHE</sequence>
<evidence type="ECO:0000313" key="1">
    <source>
        <dbReference type="EMBL" id="KAF4078658.1"/>
    </source>
</evidence>
<comment type="caution">
    <text evidence="1">The sequence shown here is derived from an EMBL/GenBank/DDBJ whole genome shotgun (WGS) entry which is preliminary data.</text>
</comment>
<reference evidence="1 2" key="1">
    <citation type="submission" date="2020-02" db="EMBL/GenBank/DDBJ databases">
        <title>A chromosome-scale genome assembly of the black bullhead catfish (Ameiurus melas).</title>
        <authorList>
            <person name="Wen M."/>
            <person name="Zham M."/>
            <person name="Cabau C."/>
            <person name="Klopp C."/>
            <person name="Donnadieu C."/>
            <person name="Roques C."/>
            <person name="Bouchez O."/>
            <person name="Lampietro C."/>
            <person name="Jouanno E."/>
            <person name="Herpin A."/>
            <person name="Louis A."/>
            <person name="Berthelot C."/>
            <person name="Parey E."/>
            <person name="Roest-Crollius H."/>
            <person name="Braasch I."/>
            <person name="Postlethwait J."/>
            <person name="Robinson-Rechavi M."/>
            <person name="Echchiki A."/>
            <person name="Begum T."/>
            <person name="Montfort J."/>
            <person name="Schartl M."/>
            <person name="Bobe J."/>
            <person name="Guiguen Y."/>
        </authorList>
    </citation>
    <scope>NUCLEOTIDE SEQUENCE [LARGE SCALE GENOMIC DNA]</scope>
    <source>
        <strain evidence="1">M_S1</strain>
        <tissue evidence="1">Blood</tissue>
    </source>
</reference>
<proteinExistence type="predicted"/>
<gene>
    <name evidence="1" type="ORF">AMELA_G00201670</name>
</gene>
<dbReference type="AlphaFoldDB" id="A0A7J6AAY4"/>
<dbReference type="Proteomes" id="UP000593565">
    <property type="component" value="Unassembled WGS sequence"/>
</dbReference>
<accession>A0A7J6AAY4</accession>
<name>A0A7J6AAY4_AMEME</name>